<dbReference type="InterPro" id="IPR043148">
    <property type="entry name" value="TagF_C"/>
</dbReference>
<dbReference type="SUPFAM" id="SSF53448">
    <property type="entry name" value="Nucleotide-diphospho-sugar transferases"/>
    <property type="match status" value="1"/>
</dbReference>
<dbReference type="Pfam" id="PF04464">
    <property type="entry name" value="Glyphos_transf"/>
    <property type="match status" value="1"/>
</dbReference>
<dbReference type="Proteomes" id="UP001500920">
    <property type="component" value="Unassembled WGS sequence"/>
</dbReference>
<sequence>MLENKMISIITPAENNENYINETLESIHKQTYTDYEVLILHSDIDALKRATGEKYTEDERFKFVEVKHDLKVGRARNIGIDMARGDYIYFLDSDDYISENMLQLLSENIGQHPIIRARMKRTDFGSSFAIIMPGTNKVRMFGARKYNLIRNHSSLNFMVSKEYINSLGIRFNEEVMTFSDLTFMVPLLESIAVVPYVSEAIYFRRRRNDPINHPSLRQLPVEQRMPDLFMVYNGLKEMELSAQAERFLDNTLLNFYRKHLVVKFKDDSFIDEYFDDLAASINKISPESLQNKDRVLLNDIRAIRTNKVGIFKSLSNFHHLLRDIQKGIRTKKGRKELIYKRIFNKMDMIDNLVVFESFQGKAYSDSPKYIYEYMLKNRKGHKLVWVINKDQKIPGRPATVKRFSLKYYYYIARAKHIVSNVRMPNSYIKRKGQIYLQTWHGTPLKRLAGDMEAVHMPGTNAVRYKRNFNNETDKWDYLIAPNAYSSAIFKRAFWFNNTMLETGYPRNDVLTNDNNPVIIRSIKEKLDLPRDKKVILYAPTWRDDEYYKVGKYRFTLQLDLERLKARFGDEYIILLRMHYVVASKMDLTGLEGFAYDVSGYDDVSELYLISDMLITDYSSVFFDYANLKRPILFFTYDLEKYKDQLRGFYIDMETELPGPLLKDNDELFEAVENIDQIVADYEERYEAFYDRFCSWDDGRAAEKVVDIVFDK</sequence>
<dbReference type="Gene3D" id="3.90.550.10">
    <property type="entry name" value="Spore Coat Polysaccharide Biosynthesis Protein SpsA, Chain A"/>
    <property type="match status" value="1"/>
</dbReference>
<evidence type="ECO:0000259" key="7">
    <source>
        <dbReference type="Pfam" id="PF00535"/>
    </source>
</evidence>
<keyword evidence="6" id="KW-0472">Membrane</keyword>
<evidence type="ECO:0000256" key="4">
    <source>
        <dbReference type="ARBA" id="ARBA00022679"/>
    </source>
</evidence>
<evidence type="ECO:0000256" key="2">
    <source>
        <dbReference type="ARBA" id="ARBA00010488"/>
    </source>
</evidence>
<evidence type="ECO:0000256" key="5">
    <source>
        <dbReference type="ARBA" id="ARBA00022944"/>
    </source>
</evidence>
<comment type="subcellular location">
    <subcellularLocation>
        <location evidence="1">Cell membrane</location>
        <topology evidence="1">Peripheral membrane protein</topology>
    </subcellularLocation>
</comment>
<keyword evidence="9" id="KW-1185">Reference proteome</keyword>
<dbReference type="InterPro" id="IPR029044">
    <property type="entry name" value="Nucleotide-diphossugar_trans"/>
</dbReference>
<evidence type="ECO:0000256" key="1">
    <source>
        <dbReference type="ARBA" id="ARBA00004202"/>
    </source>
</evidence>
<dbReference type="Gene3D" id="3.40.50.12580">
    <property type="match status" value="1"/>
</dbReference>
<dbReference type="InterPro" id="IPR007554">
    <property type="entry name" value="Glycerophosphate_synth"/>
</dbReference>
<comment type="similarity">
    <text evidence="2">Belongs to the CDP-glycerol glycerophosphotransferase family.</text>
</comment>
<dbReference type="Pfam" id="PF00535">
    <property type="entry name" value="Glycos_transf_2"/>
    <property type="match status" value="1"/>
</dbReference>
<reference evidence="9" key="1">
    <citation type="journal article" date="2019" name="Int. J. Syst. Evol. Microbiol.">
        <title>The Global Catalogue of Microorganisms (GCM) 10K type strain sequencing project: providing services to taxonomists for standard genome sequencing and annotation.</title>
        <authorList>
            <consortium name="The Broad Institute Genomics Platform"/>
            <consortium name="The Broad Institute Genome Sequencing Center for Infectious Disease"/>
            <person name="Wu L."/>
            <person name="Ma J."/>
        </authorList>
    </citation>
    <scope>NUCLEOTIDE SEQUENCE [LARGE SCALE GENOMIC DNA]</scope>
    <source>
        <strain evidence="9">JCM 16981</strain>
    </source>
</reference>
<evidence type="ECO:0000313" key="9">
    <source>
        <dbReference type="Proteomes" id="UP001500920"/>
    </source>
</evidence>
<evidence type="ECO:0000256" key="6">
    <source>
        <dbReference type="ARBA" id="ARBA00023136"/>
    </source>
</evidence>
<dbReference type="InterPro" id="IPR043149">
    <property type="entry name" value="TagF_N"/>
</dbReference>
<name>A0ABP7F4G6_9STAP</name>
<dbReference type="EMBL" id="BAABCK010000066">
    <property type="protein sequence ID" value="GAA3731345.1"/>
    <property type="molecule type" value="Genomic_DNA"/>
</dbReference>
<comment type="caution">
    <text evidence="8">The sequence shown here is derived from an EMBL/GenBank/DDBJ whole genome shotgun (WGS) entry which is preliminary data.</text>
</comment>
<gene>
    <name evidence="8" type="ORF">GCM10022378_19510</name>
</gene>
<evidence type="ECO:0000313" key="8">
    <source>
        <dbReference type="EMBL" id="GAA3731345.1"/>
    </source>
</evidence>
<evidence type="ECO:0000256" key="3">
    <source>
        <dbReference type="ARBA" id="ARBA00022475"/>
    </source>
</evidence>
<dbReference type="Gene3D" id="3.40.50.11820">
    <property type="match status" value="1"/>
</dbReference>
<protein>
    <submittedName>
        <fullName evidence="8">CDP-glycerol glycerophosphotransferase family protein</fullName>
    </submittedName>
</protein>
<feature type="domain" description="Glycosyltransferase 2-like" evidence="7">
    <location>
        <begin position="8"/>
        <end position="114"/>
    </location>
</feature>
<proteinExistence type="inferred from homology"/>
<dbReference type="PANTHER" id="PTHR37316">
    <property type="entry name" value="TEICHOIC ACID GLYCEROL-PHOSPHATE PRIMASE"/>
    <property type="match status" value="1"/>
</dbReference>
<keyword evidence="4" id="KW-0808">Transferase</keyword>
<dbReference type="InterPro" id="IPR051612">
    <property type="entry name" value="Teichoic_Acid_Biosynth"/>
</dbReference>
<dbReference type="CDD" id="cd00761">
    <property type="entry name" value="Glyco_tranf_GTA_type"/>
    <property type="match status" value="1"/>
</dbReference>
<keyword evidence="3" id="KW-1003">Cell membrane</keyword>
<keyword evidence="5" id="KW-0777">Teichoic acid biosynthesis</keyword>
<dbReference type="PANTHER" id="PTHR37316:SF3">
    <property type="entry name" value="TEICHOIC ACID GLYCEROL-PHOSPHATE TRANSFERASE"/>
    <property type="match status" value="1"/>
</dbReference>
<dbReference type="InterPro" id="IPR001173">
    <property type="entry name" value="Glyco_trans_2-like"/>
</dbReference>
<dbReference type="SUPFAM" id="SSF53756">
    <property type="entry name" value="UDP-Glycosyltransferase/glycogen phosphorylase"/>
    <property type="match status" value="1"/>
</dbReference>
<organism evidence="8 9">
    <name type="scientific">Salinicoccus jeotgali</name>
    <dbReference type="NCBI Taxonomy" id="381634"/>
    <lineage>
        <taxon>Bacteria</taxon>
        <taxon>Bacillati</taxon>
        <taxon>Bacillota</taxon>
        <taxon>Bacilli</taxon>
        <taxon>Bacillales</taxon>
        <taxon>Staphylococcaceae</taxon>
        <taxon>Salinicoccus</taxon>
    </lineage>
</organism>
<accession>A0ABP7F4G6</accession>
<dbReference type="RefSeq" id="WP_344703920.1">
    <property type="nucleotide sequence ID" value="NZ_BAABCK010000066.1"/>
</dbReference>